<keyword evidence="1" id="KW-0175">Coiled coil</keyword>
<organism evidence="3 4">
    <name type="scientific">Emiliania huxleyi (strain CCMP1516)</name>
    <dbReference type="NCBI Taxonomy" id="280463"/>
    <lineage>
        <taxon>Eukaryota</taxon>
        <taxon>Haptista</taxon>
        <taxon>Haptophyta</taxon>
        <taxon>Prymnesiophyceae</taxon>
        <taxon>Isochrysidales</taxon>
        <taxon>Noelaerhabdaceae</taxon>
        <taxon>Emiliania</taxon>
    </lineage>
</organism>
<evidence type="ECO:0000313" key="4">
    <source>
        <dbReference type="Proteomes" id="UP000013827"/>
    </source>
</evidence>
<protein>
    <recommendedName>
        <fullName evidence="5">Tesmin/TSO1-like CXC domain-containing protein</fullName>
    </recommendedName>
</protein>
<dbReference type="PaxDb" id="2903-EOD05056"/>
<feature type="coiled-coil region" evidence="1">
    <location>
        <begin position="73"/>
        <end position="100"/>
    </location>
</feature>
<feature type="region of interest" description="Disordered" evidence="2">
    <location>
        <begin position="186"/>
        <end position="224"/>
    </location>
</feature>
<reference evidence="4" key="1">
    <citation type="journal article" date="2013" name="Nature">
        <title>Pan genome of the phytoplankton Emiliania underpins its global distribution.</title>
        <authorList>
            <person name="Read B.A."/>
            <person name="Kegel J."/>
            <person name="Klute M.J."/>
            <person name="Kuo A."/>
            <person name="Lefebvre S.C."/>
            <person name="Maumus F."/>
            <person name="Mayer C."/>
            <person name="Miller J."/>
            <person name="Monier A."/>
            <person name="Salamov A."/>
            <person name="Young J."/>
            <person name="Aguilar M."/>
            <person name="Claverie J.M."/>
            <person name="Frickenhaus S."/>
            <person name="Gonzalez K."/>
            <person name="Herman E.K."/>
            <person name="Lin Y.C."/>
            <person name="Napier J."/>
            <person name="Ogata H."/>
            <person name="Sarno A.F."/>
            <person name="Shmutz J."/>
            <person name="Schroeder D."/>
            <person name="de Vargas C."/>
            <person name="Verret F."/>
            <person name="von Dassow P."/>
            <person name="Valentin K."/>
            <person name="Van de Peer Y."/>
            <person name="Wheeler G."/>
            <person name="Dacks J.B."/>
            <person name="Delwiche C.F."/>
            <person name="Dyhrman S.T."/>
            <person name="Glockner G."/>
            <person name="John U."/>
            <person name="Richards T."/>
            <person name="Worden A.Z."/>
            <person name="Zhang X."/>
            <person name="Grigoriev I.V."/>
            <person name="Allen A.E."/>
            <person name="Bidle K."/>
            <person name="Borodovsky M."/>
            <person name="Bowler C."/>
            <person name="Brownlee C."/>
            <person name="Cock J.M."/>
            <person name="Elias M."/>
            <person name="Gladyshev V.N."/>
            <person name="Groth M."/>
            <person name="Guda C."/>
            <person name="Hadaegh A."/>
            <person name="Iglesias-Rodriguez M.D."/>
            <person name="Jenkins J."/>
            <person name="Jones B.M."/>
            <person name="Lawson T."/>
            <person name="Leese F."/>
            <person name="Lindquist E."/>
            <person name="Lobanov A."/>
            <person name="Lomsadze A."/>
            <person name="Malik S.B."/>
            <person name="Marsh M.E."/>
            <person name="Mackinder L."/>
            <person name="Mock T."/>
            <person name="Mueller-Roeber B."/>
            <person name="Pagarete A."/>
            <person name="Parker M."/>
            <person name="Probert I."/>
            <person name="Quesneville H."/>
            <person name="Raines C."/>
            <person name="Rensing S.A."/>
            <person name="Riano-Pachon D.M."/>
            <person name="Richier S."/>
            <person name="Rokitta S."/>
            <person name="Shiraiwa Y."/>
            <person name="Soanes D.M."/>
            <person name="van der Giezen M."/>
            <person name="Wahlund T.M."/>
            <person name="Williams B."/>
            <person name="Wilson W."/>
            <person name="Wolfe G."/>
            <person name="Wurch L.L."/>
        </authorList>
    </citation>
    <scope>NUCLEOTIDE SEQUENCE</scope>
</reference>
<keyword evidence="4" id="KW-1185">Reference proteome</keyword>
<dbReference type="AlphaFoldDB" id="A0A0D3I1C1"/>
<name>A0A0D3I1C1_EMIH1</name>
<proteinExistence type="predicted"/>
<evidence type="ECO:0000256" key="2">
    <source>
        <dbReference type="SAM" id="MobiDB-lite"/>
    </source>
</evidence>
<dbReference type="RefSeq" id="XP_005757485.1">
    <property type="nucleotide sequence ID" value="XM_005757428.1"/>
</dbReference>
<reference evidence="3" key="2">
    <citation type="submission" date="2024-10" db="UniProtKB">
        <authorList>
            <consortium name="EnsemblProtists"/>
        </authorList>
    </citation>
    <scope>IDENTIFICATION</scope>
</reference>
<feature type="compositionally biased region" description="Acidic residues" evidence="2">
    <location>
        <begin position="194"/>
        <end position="207"/>
    </location>
</feature>
<dbReference type="GeneID" id="17251207"/>
<dbReference type="Proteomes" id="UP000013827">
    <property type="component" value="Unassembled WGS sequence"/>
</dbReference>
<dbReference type="HOGENOM" id="CLU_094021_0_0_1"/>
<dbReference type="KEGG" id="ehx:EMIHUDRAFT_460205"/>
<sequence>MLECVQVLHGVALVRTPSGQRSARDGIDALRRIVFEAESARLRELESGEDSSEGAIAGLRAQLAEQHARLRKLEPLAGRAEAAEAEAEALRDQLQALAQAKLHLVSQRSSQVMANTPDKGRRNWFVCMKALLLGSTTRNQKLGYVLSTPSAGTVLEQVDESEEPESEVEPAAEEPAGFLTKIKAMVSPRKDTPAEEEDEVDIEDKEGEAEVKEKPPCCKPPSCSMPKCSMPKCSMPKCSMPKCFPQCTKKVEAPAEEAV</sequence>
<evidence type="ECO:0000313" key="3">
    <source>
        <dbReference type="EnsemblProtists" id="EOD05056"/>
    </source>
</evidence>
<accession>A0A0D3I1C1</accession>
<evidence type="ECO:0008006" key="5">
    <source>
        <dbReference type="Google" id="ProtNLM"/>
    </source>
</evidence>
<evidence type="ECO:0000256" key="1">
    <source>
        <dbReference type="SAM" id="Coils"/>
    </source>
</evidence>
<dbReference type="EnsemblProtists" id="EOD05056">
    <property type="protein sequence ID" value="EOD05056"/>
    <property type="gene ID" value="EMIHUDRAFT_460205"/>
</dbReference>